<evidence type="ECO:0000256" key="1">
    <source>
        <dbReference type="ARBA" id="ARBA00010617"/>
    </source>
</evidence>
<dbReference type="GO" id="GO:0008395">
    <property type="term" value="F:steroid hydroxylase activity"/>
    <property type="evidence" value="ECO:0007669"/>
    <property type="project" value="TreeGrafter"/>
</dbReference>
<proteinExistence type="inferred from homology"/>
<dbReference type="PROSITE" id="PS00086">
    <property type="entry name" value="CYTOCHROME_P450"/>
    <property type="match status" value="1"/>
</dbReference>
<dbReference type="Gene3D" id="1.10.630.10">
    <property type="entry name" value="Cytochrome P450"/>
    <property type="match status" value="1"/>
</dbReference>
<evidence type="ECO:0000313" key="4">
    <source>
        <dbReference type="Proteomes" id="UP001165092"/>
    </source>
</evidence>
<dbReference type="InterPro" id="IPR036396">
    <property type="entry name" value="Cyt_P450_sf"/>
</dbReference>
<comment type="caution">
    <text evidence="3">The sequence shown here is derived from an EMBL/GenBank/DDBJ whole genome shotgun (WGS) entry which is preliminary data.</text>
</comment>
<organism evidence="3 4">
    <name type="scientific">Nocardiopsis ansamitocini</name>
    <dbReference type="NCBI Taxonomy" id="1670832"/>
    <lineage>
        <taxon>Bacteria</taxon>
        <taxon>Bacillati</taxon>
        <taxon>Actinomycetota</taxon>
        <taxon>Actinomycetes</taxon>
        <taxon>Streptosporangiales</taxon>
        <taxon>Nocardiopsidaceae</taxon>
        <taxon>Nocardiopsis</taxon>
    </lineage>
</organism>
<dbReference type="GO" id="GO:0020037">
    <property type="term" value="F:heme binding"/>
    <property type="evidence" value="ECO:0007669"/>
    <property type="project" value="InterPro"/>
</dbReference>
<keyword evidence="2" id="KW-0560">Oxidoreductase</keyword>
<comment type="similarity">
    <text evidence="1 2">Belongs to the cytochrome P450 family.</text>
</comment>
<dbReference type="InterPro" id="IPR001128">
    <property type="entry name" value="Cyt_P450"/>
</dbReference>
<dbReference type="SUPFAM" id="SSF48264">
    <property type="entry name" value="Cytochrome P450"/>
    <property type="match status" value="1"/>
</dbReference>
<dbReference type="Pfam" id="PF00067">
    <property type="entry name" value="p450"/>
    <property type="match status" value="1"/>
</dbReference>
<dbReference type="InterPro" id="IPR017972">
    <property type="entry name" value="Cyt_P450_CS"/>
</dbReference>
<keyword evidence="4" id="KW-1185">Reference proteome</keyword>
<dbReference type="EMBL" id="BSQG01000012">
    <property type="protein sequence ID" value="GLU50163.1"/>
    <property type="molecule type" value="Genomic_DNA"/>
</dbReference>
<dbReference type="PANTHER" id="PTHR46696">
    <property type="entry name" value="P450, PUTATIVE (EUROFUNG)-RELATED"/>
    <property type="match status" value="1"/>
</dbReference>
<protein>
    <submittedName>
        <fullName evidence="3">Cytochrome P450</fullName>
    </submittedName>
</protein>
<dbReference type="GO" id="GO:0036199">
    <property type="term" value="F:cholest-4-en-3-one 26-monooxygenase activity"/>
    <property type="evidence" value="ECO:0007669"/>
    <property type="project" value="TreeGrafter"/>
</dbReference>
<accession>A0A9W6UL03</accession>
<sequence length="412" mass="45649">MRMACPPHAGEIDLDRVDLADPSLYAHGDPHPVWREMRLREPVRWQETDRGPGFWSVTTHELGIRVLRDSATFTSERGTLLNLLGKSDPAAGRQLVATDPPRHRQMREPLRRALAMRSIDRLRDDLTAHVRRLLLPARSQEPFDFADAIGGLPVAAAGSLLGLPEADYPEISRLSLMAVAPDDPEYTVDGDPGSTLVRAHRELFAYFSDTIRDRRRKPQRDDLIGLLLGMEVDGRAAAPGEVVANCYSLLLGALVTTPYVPTAMLAELAGTDVLTRMLAGPGIDDPAIEEALRWSSPANHFMRHAQSDLEMAGRRIRAGDAIVVWIGSANRDEEVFEAPYTFDPSRKGNRHIAFGSGAHYCVGHSVARLSLRVLFDELDQSFSNFEPAGESEHLRSNFIAGIKHLPLVARRR</sequence>
<dbReference type="AlphaFoldDB" id="A0A9W6UL03"/>
<dbReference type="Proteomes" id="UP001165092">
    <property type="component" value="Unassembled WGS sequence"/>
</dbReference>
<dbReference type="PANTHER" id="PTHR46696:SF4">
    <property type="entry name" value="BIOTIN BIOSYNTHESIS CYTOCHROME P450"/>
    <property type="match status" value="1"/>
</dbReference>
<evidence type="ECO:0000313" key="3">
    <source>
        <dbReference type="EMBL" id="GLU50163.1"/>
    </source>
</evidence>
<reference evidence="3" key="1">
    <citation type="submission" date="2023-02" db="EMBL/GenBank/DDBJ databases">
        <title>Nocardiopsis ansamitocini NBRC 112285.</title>
        <authorList>
            <person name="Ichikawa N."/>
            <person name="Sato H."/>
            <person name="Tonouchi N."/>
        </authorList>
    </citation>
    <scope>NUCLEOTIDE SEQUENCE</scope>
    <source>
        <strain evidence="3">NBRC 112285</strain>
    </source>
</reference>
<keyword evidence="2" id="KW-0349">Heme</keyword>
<keyword evidence="2" id="KW-0408">Iron</keyword>
<gene>
    <name evidence="3" type="ORF">Nans01_45140</name>
</gene>
<keyword evidence="2" id="KW-0479">Metal-binding</keyword>
<keyword evidence="2" id="KW-0503">Monooxygenase</keyword>
<dbReference type="GO" id="GO:0005506">
    <property type="term" value="F:iron ion binding"/>
    <property type="evidence" value="ECO:0007669"/>
    <property type="project" value="InterPro"/>
</dbReference>
<evidence type="ECO:0000256" key="2">
    <source>
        <dbReference type="RuleBase" id="RU000461"/>
    </source>
</evidence>
<dbReference type="GO" id="GO:0006707">
    <property type="term" value="P:cholesterol catabolic process"/>
    <property type="evidence" value="ECO:0007669"/>
    <property type="project" value="TreeGrafter"/>
</dbReference>
<name>A0A9W6UL03_9ACTN</name>